<evidence type="ECO:0000313" key="1">
    <source>
        <dbReference type="EMBL" id="BAS26453.1"/>
    </source>
</evidence>
<protein>
    <recommendedName>
        <fullName evidence="3">Metallopeptidase family protein</fullName>
    </recommendedName>
</protein>
<accession>A0A0K2SH57</accession>
<gene>
    <name evidence="1" type="ORF">LIP_0596</name>
</gene>
<evidence type="ECO:0000313" key="2">
    <source>
        <dbReference type="Proteomes" id="UP000065807"/>
    </source>
</evidence>
<organism evidence="1 2">
    <name type="scientific">Limnochorda pilosa</name>
    <dbReference type="NCBI Taxonomy" id="1555112"/>
    <lineage>
        <taxon>Bacteria</taxon>
        <taxon>Bacillati</taxon>
        <taxon>Bacillota</taxon>
        <taxon>Limnochordia</taxon>
        <taxon>Limnochordales</taxon>
        <taxon>Limnochordaceae</taxon>
        <taxon>Limnochorda</taxon>
    </lineage>
</organism>
<dbReference type="SUPFAM" id="SSF55486">
    <property type="entry name" value="Metalloproteases ('zincins'), catalytic domain"/>
    <property type="match status" value="1"/>
</dbReference>
<dbReference type="OrthoDB" id="5071at2"/>
<evidence type="ECO:0008006" key="3">
    <source>
        <dbReference type="Google" id="ProtNLM"/>
    </source>
</evidence>
<reference evidence="2" key="2">
    <citation type="journal article" date="2016" name="Int. J. Syst. Evol. Microbiol.">
        <title>Complete genome sequence and cell structure of Limnochorda pilosa, a Gram-negative spore-former within the phylum Firmicutes.</title>
        <authorList>
            <person name="Watanabe M."/>
            <person name="Kojima H."/>
            <person name="Fukui M."/>
        </authorList>
    </citation>
    <scope>NUCLEOTIDE SEQUENCE [LARGE SCALE GENOMIC DNA]</scope>
    <source>
        <strain evidence="2">HC45</strain>
    </source>
</reference>
<reference evidence="2" key="1">
    <citation type="submission" date="2015-07" db="EMBL/GenBank/DDBJ databases">
        <title>Complete genome sequence and phylogenetic analysis of Limnochorda pilosa.</title>
        <authorList>
            <person name="Watanabe M."/>
            <person name="Kojima H."/>
            <person name="Fukui M."/>
        </authorList>
    </citation>
    <scope>NUCLEOTIDE SEQUENCE [LARGE SCALE GENOMIC DNA]</scope>
    <source>
        <strain evidence="2">HC45</strain>
    </source>
</reference>
<dbReference type="Proteomes" id="UP000065807">
    <property type="component" value="Chromosome"/>
</dbReference>
<name>A0A0K2SH57_LIMPI</name>
<dbReference type="Pfam" id="PF06262">
    <property type="entry name" value="Zincin_1"/>
    <property type="match status" value="1"/>
</dbReference>
<dbReference type="Gene3D" id="3.30.2010.20">
    <property type="match status" value="1"/>
</dbReference>
<dbReference type="InterPro" id="IPR038555">
    <property type="entry name" value="Zincin_1_sf"/>
</dbReference>
<dbReference type="EMBL" id="AP014924">
    <property type="protein sequence ID" value="BAS26453.1"/>
    <property type="molecule type" value="Genomic_DNA"/>
</dbReference>
<dbReference type="KEGG" id="lpil:LIP_0596"/>
<dbReference type="AlphaFoldDB" id="A0A0K2SH57"/>
<keyword evidence="2" id="KW-1185">Reference proteome</keyword>
<dbReference type="InterPro" id="IPR010428">
    <property type="entry name" value="Zincin_1"/>
</dbReference>
<dbReference type="RefSeq" id="WP_068134041.1">
    <property type="nucleotide sequence ID" value="NZ_AP014924.1"/>
</dbReference>
<proteinExistence type="predicted"/>
<dbReference type="CDD" id="cd12953">
    <property type="entry name" value="MMP_TTHA0227"/>
    <property type="match status" value="1"/>
</dbReference>
<dbReference type="STRING" id="1555112.LIP_0596"/>
<sequence>MTFDAFADAADQLAEQIPPELLEGLNGGIQVSREERRNPGDPPDVRILGEYVTDPYLGAQILLYHGSFRRLFATEPEEVWLEELATTLRHELRHHMENRAGLEDLDREDVEELRRLWEEWVEASGGEA</sequence>